<dbReference type="RefSeq" id="WP_237483522.1">
    <property type="nucleotide sequence ID" value="NZ_CAKLCM010000001.1"/>
</dbReference>
<dbReference type="Pfam" id="PF04073">
    <property type="entry name" value="tRNA_edit"/>
    <property type="match status" value="1"/>
</dbReference>
<evidence type="ECO:0000259" key="1">
    <source>
        <dbReference type="Pfam" id="PF04073"/>
    </source>
</evidence>
<dbReference type="EMBL" id="CAKLCM010000001">
    <property type="protein sequence ID" value="CAH0524632.1"/>
    <property type="molecule type" value="Genomic_DNA"/>
</dbReference>
<gene>
    <name evidence="2" type="ORF">VHP8226_00480</name>
</gene>
<name>A0ABN8DF83_9VIBR</name>
<reference evidence="2" key="1">
    <citation type="submission" date="2021-12" db="EMBL/GenBank/DDBJ databases">
        <authorList>
            <person name="Rodrigo-Torres L."/>
            <person name="Arahal R. D."/>
            <person name="Lucena T."/>
        </authorList>
    </citation>
    <scope>NUCLEOTIDE SEQUENCE</scope>
    <source>
        <strain evidence="2">CECT 8226</strain>
    </source>
</reference>
<feature type="domain" description="YbaK/aminoacyl-tRNA synthetase-associated" evidence="1">
    <location>
        <begin position="38"/>
        <end position="148"/>
    </location>
</feature>
<dbReference type="InterPro" id="IPR007214">
    <property type="entry name" value="YbaK/aa-tRNA-synth-assoc-dom"/>
</dbReference>
<sequence length="160" mass="17793">MNNIDTLYQYNKTLLSELSVSYQKWQHEPIVDFATDVKVAERLGWSGTHSKSLFLKVKGGGYALYLTDKDSRLDKAKVKLALAKRTSICSNDEMTEQIGCIPGAVCPIGLDKHITLLVEAHLFQCAEILYTPGKPDYTFAISGADLKRTLEALPNPLFVI</sequence>
<keyword evidence="3" id="KW-1185">Reference proteome</keyword>
<organism evidence="2 3">
    <name type="scientific">Vibrio hippocampi</name>
    <dbReference type="NCBI Taxonomy" id="654686"/>
    <lineage>
        <taxon>Bacteria</taxon>
        <taxon>Pseudomonadati</taxon>
        <taxon>Pseudomonadota</taxon>
        <taxon>Gammaproteobacteria</taxon>
        <taxon>Vibrionales</taxon>
        <taxon>Vibrionaceae</taxon>
        <taxon>Vibrio</taxon>
    </lineage>
</organism>
<evidence type="ECO:0000313" key="3">
    <source>
        <dbReference type="Proteomes" id="UP000838160"/>
    </source>
</evidence>
<protein>
    <recommendedName>
        <fullName evidence="1">YbaK/aminoacyl-tRNA synthetase-associated domain-containing protein</fullName>
    </recommendedName>
</protein>
<dbReference type="Gene3D" id="3.90.960.10">
    <property type="entry name" value="YbaK/aminoacyl-tRNA synthetase-associated domain"/>
    <property type="match status" value="1"/>
</dbReference>
<evidence type="ECO:0000313" key="2">
    <source>
        <dbReference type="EMBL" id="CAH0524632.1"/>
    </source>
</evidence>
<dbReference type="InterPro" id="IPR036754">
    <property type="entry name" value="YbaK/aa-tRNA-synt-asso_dom_sf"/>
</dbReference>
<dbReference type="Proteomes" id="UP000838160">
    <property type="component" value="Unassembled WGS sequence"/>
</dbReference>
<accession>A0ABN8DF83</accession>
<comment type="caution">
    <text evidence="2">The sequence shown here is derived from an EMBL/GenBank/DDBJ whole genome shotgun (WGS) entry which is preliminary data.</text>
</comment>
<dbReference type="CDD" id="cd04332">
    <property type="entry name" value="YbaK_like"/>
    <property type="match status" value="1"/>
</dbReference>
<dbReference type="SUPFAM" id="SSF55826">
    <property type="entry name" value="YbaK/ProRS associated domain"/>
    <property type="match status" value="1"/>
</dbReference>
<proteinExistence type="predicted"/>